<reference evidence="3 4" key="1">
    <citation type="submission" date="2019-02" db="EMBL/GenBank/DDBJ databases">
        <title>Genome sequencing of the rare red list fungi Dentipellis fragilis.</title>
        <authorList>
            <person name="Buettner E."/>
            <person name="Kellner H."/>
        </authorList>
    </citation>
    <scope>NUCLEOTIDE SEQUENCE [LARGE SCALE GENOMIC DNA]</scope>
    <source>
        <strain evidence="3 4">DSM 105465</strain>
    </source>
</reference>
<dbReference type="AlphaFoldDB" id="A0A4Y9Z9L1"/>
<dbReference type="InterPro" id="IPR002347">
    <property type="entry name" value="SDR_fam"/>
</dbReference>
<evidence type="ECO:0000256" key="2">
    <source>
        <dbReference type="SAM" id="MobiDB-lite"/>
    </source>
</evidence>
<dbReference type="PANTHER" id="PTHR47534">
    <property type="entry name" value="YALI0E05731P"/>
    <property type="match status" value="1"/>
</dbReference>
<gene>
    <name evidence="3" type="ORF">EVG20_g2170</name>
</gene>
<dbReference type="PRINTS" id="PR00081">
    <property type="entry name" value="GDHRDH"/>
</dbReference>
<evidence type="ECO:0000313" key="4">
    <source>
        <dbReference type="Proteomes" id="UP000298327"/>
    </source>
</evidence>
<comment type="caution">
    <text evidence="3">The sequence shown here is derived from an EMBL/GenBank/DDBJ whole genome shotgun (WGS) entry which is preliminary data.</text>
</comment>
<proteinExistence type="predicted"/>
<dbReference type="Proteomes" id="UP000298327">
    <property type="component" value="Unassembled WGS sequence"/>
</dbReference>
<feature type="region of interest" description="Disordered" evidence="2">
    <location>
        <begin position="1"/>
        <end position="32"/>
    </location>
</feature>
<dbReference type="Pfam" id="PF00106">
    <property type="entry name" value="adh_short"/>
    <property type="match status" value="1"/>
</dbReference>
<organism evidence="3 4">
    <name type="scientific">Dentipellis fragilis</name>
    <dbReference type="NCBI Taxonomy" id="205917"/>
    <lineage>
        <taxon>Eukaryota</taxon>
        <taxon>Fungi</taxon>
        <taxon>Dikarya</taxon>
        <taxon>Basidiomycota</taxon>
        <taxon>Agaricomycotina</taxon>
        <taxon>Agaricomycetes</taxon>
        <taxon>Russulales</taxon>
        <taxon>Hericiaceae</taxon>
        <taxon>Dentipellis</taxon>
    </lineage>
</organism>
<dbReference type="STRING" id="205917.A0A4Y9Z9L1"/>
<dbReference type="GO" id="GO:0016491">
    <property type="term" value="F:oxidoreductase activity"/>
    <property type="evidence" value="ECO:0007669"/>
    <property type="project" value="UniProtKB-KW"/>
</dbReference>
<evidence type="ECO:0008006" key="5">
    <source>
        <dbReference type="Google" id="ProtNLM"/>
    </source>
</evidence>
<dbReference type="InterPro" id="IPR036291">
    <property type="entry name" value="NAD(P)-bd_dom_sf"/>
</dbReference>
<evidence type="ECO:0000256" key="1">
    <source>
        <dbReference type="ARBA" id="ARBA00023002"/>
    </source>
</evidence>
<name>A0A4Y9Z9L1_9AGAM</name>
<evidence type="ECO:0000313" key="3">
    <source>
        <dbReference type="EMBL" id="TFY70830.1"/>
    </source>
</evidence>
<dbReference type="Gene3D" id="3.40.50.720">
    <property type="entry name" value="NAD(P)-binding Rossmann-like Domain"/>
    <property type="match status" value="1"/>
</dbReference>
<dbReference type="PANTHER" id="PTHR47534:SF3">
    <property type="entry name" value="ALCOHOL DEHYDROGENASE-LIKE C-TERMINAL DOMAIN-CONTAINING PROTEIN"/>
    <property type="match status" value="1"/>
</dbReference>
<protein>
    <recommendedName>
        <fullName evidence="5">NAD(P)-binding protein</fullName>
    </recommendedName>
</protein>
<accession>A0A4Y9Z9L1</accession>
<dbReference type="OrthoDB" id="2898509at2759"/>
<sequence>MRIYERPRSSGEAFYTHTTTTTTTRPSSKRNNGMASLVASNLAAAAKYKNPVAVFVGGTSGIGQGMAESLNRQTKGNAHIVLVGRNKDAAETIISKMKAANEGPSTGSYDFVPCDVSSLPNIKPAAATILSKHPKINFLVLTAGYLWSFIHELLPSLRSAKEAGEDVKVLSVYAAGVAGSGDAAAVGNDVMIEEYATRNPGIVFTHAAPGAVRTNILKSSDSVMVRGMGRVLPLFASLFTVSQDECAEYLWSGLYRSTASTGSGAIPGAHRIGSKGQDLGMKAYYGTPEKRKEVWEETVKVTDTTEA</sequence>
<keyword evidence="4" id="KW-1185">Reference proteome</keyword>
<dbReference type="EMBL" id="SEOQ01000080">
    <property type="protein sequence ID" value="TFY70830.1"/>
    <property type="molecule type" value="Genomic_DNA"/>
</dbReference>
<dbReference type="InterPro" id="IPR052228">
    <property type="entry name" value="Sec_Metab_Biosynth_Oxidored"/>
</dbReference>
<dbReference type="SUPFAM" id="SSF51735">
    <property type="entry name" value="NAD(P)-binding Rossmann-fold domains"/>
    <property type="match status" value="1"/>
</dbReference>
<keyword evidence="1" id="KW-0560">Oxidoreductase</keyword>